<evidence type="ECO:0000313" key="4">
    <source>
        <dbReference type="Proteomes" id="UP000287969"/>
    </source>
</evidence>
<dbReference type="EMBL" id="CP035282">
    <property type="protein sequence ID" value="QAT61938.1"/>
    <property type="molecule type" value="Genomic_DNA"/>
</dbReference>
<dbReference type="Pfam" id="PF02452">
    <property type="entry name" value="PemK_toxin"/>
    <property type="match status" value="1"/>
</dbReference>
<organism evidence="3 4">
    <name type="scientific">Acidilutibacter cellobiosedens</name>
    <dbReference type="NCBI Taxonomy" id="2507161"/>
    <lineage>
        <taxon>Bacteria</taxon>
        <taxon>Bacillati</taxon>
        <taxon>Bacillota</taxon>
        <taxon>Tissierellia</taxon>
        <taxon>Tissierellales</taxon>
        <taxon>Acidilutibacteraceae</taxon>
        <taxon>Acidilutibacter</taxon>
    </lineage>
</organism>
<gene>
    <name evidence="3" type="ORF">EQM13_10190</name>
</gene>
<evidence type="ECO:0000256" key="2">
    <source>
        <dbReference type="ARBA" id="ARBA00022649"/>
    </source>
</evidence>
<dbReference type="PANTHER" id="PTHR33988">
    <property type="entry name" value="ENDORIBONUCLEASE MAZF-RELATED"/>
    <property type="match status" value="1"/>
</dbReference>
<comment type="similarity">
    <text evidence="1">Belongs to the PemK/MazF family.</text>
</comment>
<name>A0A410QDN0_9FIRM</name>
<dbReference type="Proteomes" id="UP000287969">
    <property type="component" value="Chromosome"/>
</dbReference>
<protein>
    <submittedName>
        <fullName evidence="3">Type II toxin-antitoxin system PemK/MazF family toxin</fullName>
    </submittedName>
</protein>
<evidence type="ECO:0000313" key="3">
    <source>
        <dbReference type="EMBL" id="QAT61938.1"/>
    </source>
</evidence>
<reference evidence="4" key="1">
    <citation type="submission" date="2019-01" db="EMBL/GenBank/DDBJ databases">
        <title>Draft genomes of a novel of Sporanaerobacter strains.</title>
        <authorList>
            <person name="Ma S."/>
        </authorList>
    </citation>
    <scope>NUCLEOTIDE SEQUENCE [LARGE SCALE GENOMIC DNA]</scope>
    <source>
        <strain evidence="4">NJN-17</strain>
    </source>
</reference>
<dbReference type="InterPro" id="IPR003477">
    <property type="entry name" value="PemK-like"/>
</dbReference>
<dbReference type="RefSeq" id="WP_128752601.1">
    <property type="nucleotide sequence ID" value="NZ_CP035282.1"/>
</dbReference>
<dbReference type="InterPro" id="IPR011067">
    <property type="entry name" value="Plasmid_toxin/cell-grow_inhib"/>
</dbReference>
<evidence type="ECO:0000256" key="1">
    <source>
        <dbReference type="ARBA" id="ARBA00007521"/>
    </source>
</evidence>
<accession>A0A410QDN0</accession>
<keyword evidence="4" id="KW-1185">Reference proteome</keyword>
<dbReference type="GO" id="GO:0016075">
    <property type="term" value="P:rRNA catabolic process"/>
    <property type="evidence" value="ECO:0007669"/>
    <property type="project" value="TreeGrafter"/>
</dbReference>
<dbReference type="GO" id="GO:0003677">
    <property type="term" value="F:DNA binding"/>
    <property type="evidence" value="ECO:0007669"/>
    <property type="project" value="InterPro"/>
</dbReference>
<dbReference type="GO" id="GO:0006402">
    <property type="term" value="P:mRNA catabolic process"/>
    <property type="evidence" value="ECO:0007669"/>
    <property type="project" value="TreeGrafter"/>
</dbReference>
<dbReference type="Gene3D" id="2.30.30.110">
    <property type="match status" value="1"/>
</dbReference>
<dbReference type="SUPFAM" id="SSF50118">
    <property type="entry name" value="Cell growth inhibitor/plasmid maintenance toxic component"/>
    <property type="match status" value="1"/>
</dbReference>
<dbReference type="GO" id="GO:0004521">
    <property type="term" value="F:RNA endonuclease activity"/>
    <property type="evidence" value="ECO:0007669"/>
    <property type="project" value="TreeGrafter"/>
</dbReference>
<dbReference type="OrthoDB" id="9808744at2"/>
<keyword evidence="2" id="KW-1277">Toxin-antitoxin system</keyword>
<proteinExistence type="inferred from homology"/>
<dbReference type="KEGG" id="spoa:EQM13_10190"/>
<dbReference type="PANTHER" id="PTHR33988:SF3">
    <property type="entry name" value="ENDORIBONUCLEASE TOXIN CHPB-RELATED"/>
    <property type="match status" value="1"/>
</dbReference>
<sequence>MTDLDKNNHNNLEFGDIIKINFSPSKGHEQKGYRPGLVISDPITQKELNGIVTVAPITNSTSTFFTRVNLDKYNIQTKGDILIDQVKVLDLSERQYEFIEKAPKEALSECNIIFNAIYEKLLNS</sequence>
<dbReference type="AlphaFoldDB" id="A0A410QDN0"/>